<protein>
    <submittedName>
        <fullName evidence="1">Uncharacterized protein</fullName>
    </submittedName>
</protein>
<accession>F3UN59</accession>
<dbReference type="HOGENOM" id="CLU_3158485_0_0_9"/>
<name>F3UN59_STRSA</name>
<reference evidence="1 2" key="1">
    <citation type="submission" date="2011-03" db="EMBL/GenBank/DDBJ databases">
        <authorList>
            <person name="Muzny D."/>
            <person name="Qin X."/>
            <person name="Deng J."/>
            <person name="Jiang H."/>
            <person name="Liu Y."/>
            <person name="Qu J."/>
            <person name="Song X.-Z."/>
            <person name="Zhang L."/>
            <person name="Thornton R."/>
            <person name="Coyle M."/>
            <person name="Francisco L."/>
            <person name="Jackson L."/>
            <person name="Javaid M."/>
            <person name="Korchina V."/>
            <person name="Kovar C."/>
            <person name="Mata R."/>
            <person name="Mathew T."/>
            <person name="Ngo R."/>
            <person name="Nguyen L."/>
            <person name="Nguyen N."/>
            <person name="Okwuonu G."/>
            <person name="Ongeri F."/>
            <person name="Pham C."/>
            <person name="Simmons D."/>
            <person name="Wilczek-Boney K."/>
            <person name="Hale W."/>
            <person name="Jakkamsetti A."/>
            <person name="Pham P."/>
            <person name="Ruth R."/>
            <person name="San Lucas F."/>
            <person name="Warren J."/>
            <person name="Zhang J."/>
            <person name="Zhao Z."/>
            <person name="Zhou C."/>
            <person name="Zhu D."/>
            <person name="Lee S."/>
            <person name="Bess C."/>
            <person name="Blankenburg K."/>
            <person name="Forbes L."/>
            <person name="Fu Q."/>
            <person name="Gubbala S."/>
            <person name="Hirani K."/>
            <person name="Jayaseelan J.C."/>
            <person name="Lara F."/>
            <person name="Munidasa M."/>
            <person name="Palculict T."/>
            <person name="Patil S."/>
            <person name="Pu L.-L."/>
            <person name="Saada N."/>
            <person name="Tang L."/>
            <person name="Weissenberger G."/>
            <person name="Zhu Y."/>
            <person name="Hemphill L."/>
            <person name="Shang Y."/>
            <person name="Youmans B."/>
            <person name="Ayvaz T."/>
            <person name="Ross M."/>
            <person name="Santibanez J."/>
            <person name="Aqrawi P."/>
            <person name="Gross S."/>
            <person name="Joshi V."/>
            <person name="Fowler G."/>
            <person name="Nazareth L."/>
            <person name="Reid J."/>
            <person name="Worley K."/>
            <person name="Petrosino J."/>
            <person name="Highlander S."/>
            <person name="Gibbs R."/>
        </authorList>
    </citation>
    <scope>NUCLEOTIDE SEQUENCE [LARGE SCALE GENOMIC DNA]</scope>
    <source>
        <strain evidence="1 2">SK355</strain>
    </source>
</reference>
<sequence>MLYIENSSKNEKILLKQTRLCMTLACRAFFIRMRKDLMAILITTVNLF</sequence>
<comment type="caution">
    <text evidence="1">The sequence shown here is derived from an EMBL/GenBank/DDBJ whole genome shotgun (WGS) entry which is preliminary data.</text>
</comment>
<dbReference type="AlphaFoldDB" id="F3UN59"/>
<proteinExistence type="predicted"/>
<evidence type="ECO:0000313" key="2">
    <source>
        <dbReference type="Proteomes" id="UP000005589"/>
    </source>
</evidence>
<evidence type="ECO:0000313" key="1">
    <source>
        <dbReference type="EMBL" id="EGJ43587.1"/>
    </source>
</evidence>
<dbReference type="EMBL" id="AFFN01000004">
    <property type="protein sequence ID" value="EGJ43587.1"/>
    <property type="molecule type" value="Genomic_DNA"/>
</dbReference>
<dbReference type="Proteomes" id="UP000005589">
    <property type="component" value="Unassembled WGS sequence"/>
</dbReference>
<organism evidence="1 2">
    <name type="scientific">Streptococcus sanguinis SK355</name>
    <dbReference type="NCBI Taxonomy" id="888816"/>
    <lineage>
        <taxon>Bacteria</taxon>
        <taxon>Bacillati</taxon>
        <taxon>Bacillota</taxon>
        <taxon>Bacilli</taxon>
        <taxon>Lactobacillales</taxon>
        <taxon>Streptococcaceae</taxon>
        <taxon>Streptococcus</taxon>
    </lineage>
</organism>
<gene>
    <name evidence="1" type="ORF">HMPREF9389_0267</name>
</gene>
<dbReference type="STRING" id="888816.HMPREF9389_0267"/>